<dbReference type="OrthoDB" id="9762978at2"/>
<feature type="transmembrane region" description="Helical" evidence="6">
    <location>
        <begin position="149"/>
        <end position="182"/>
    </location>
</feature>
<evidence type="ECO:0000256" key="5">
    <source>
        <dbReference type="ARBA" id="ARBA00023136"/>
    </source>
</evidence>
<name>A0A429Y8N3_9BACI</name>
<keyword evidence="9" id="KW-1185">Reference proteome</keyword>
<reference evidence="8" key="1">
    <citation type="submission" date="2018-12" db="EMBL/GenBank/DDBJ databases">
        <authorList>
            <person name="Sun L."/>
            <person name="Chen Z."/>
        </authorList>
    </citation>
    <scope>NUCLEOTIDE SEQUENCE [LARGE SCALE GENOMIC DNA]</scope>
    <source>
        <strain evidence="8">3-2-2</strain>
    </source>
</reference>
<keyword evidence="2" id="KW-1003">Cell membrane</keyword>
<feature type="transmembrane region" description="Helical" evidence="6">
    <location>
        <begin position="304"/>
        <end position="322"/>
    </location>
</feature>
<evidence type="ECO:0000256" key="6">
    <source>
        <dbReference type="SAM" id="Phobius"/>
    </source>
</evidence>
<dbReference type="AlphaFoldDB" id="A0A429Y8N3"/>
<evidence type="ECO:0000313" key="9">
    <source>
        <dbReference type="Proteomes" id="UP000287156"/>
    </source>
</evidence>
<organism evidence="8 9">
    <name type="scientific">Siminovitchia acidinfaciens</name>
    <dbReference type="NCBI Taxonomy" id="2321395"/>
    <lineage>
        <taxon>Bacteria</taxon>
        <taxon>Bacillati</taxon>
        <taxon>Bacillota</taxon>
        <taxon>Bacilli</taxon>
        <taxon>Bacillales</taxon>
        <taxon>Bacillaceae</taxon>
        <taxon>Siminovitchia</taxon>
    </lineage>
</organism>
<evidence type="ECO:0000256" key="2">
    <source>
        <dbReference type="ARBA" id="ARBA00022475"/>
    </source>
</evidence>
<accession>A0A429Y8N3</accession>
<dbReference type="EMBL" id="QYTV02000001">
    <property type="protein sequence ID" value="RST77762.1"/>
    <property type="molecule type" value="Genomic_DNA"/>
</dbReference>
<sequence>MEQSIFSLLPPLLAILMVILTRRVLLSLGTGIIVSAFLLGKGNIVQSFSILWDAVKGIFVEDGGLNTWNLYILVFLFLLGAITALVNIAGGSRAFGEWAMTKVKTRAGAQILTAIFGIIIFIDDYFNALAVGQVARPITDRHRVSRAKLAYLIDSTSAPICVISPISSWGAFIIGIIGTVLATHNITDISAFTAFLKIIPMNLYVWATLGVVFIIAIRNVDFGTMRAHEERTMETGIPYDPDKEIPGEIKEELPSSEKGTVGDLLWPIVALFVGTIAAIVWSGLKGSEGGATIMDIFGNADVSLALVYGGLLGLVVSAISFFRQKAINSSMDSSLLLKGIGVGMKSMLPAVLILVFAWAIITLIDELGTGVYLGNVVANSQMNIAFLPLVMFVVAGLMAFATGTSWGSFGILLPIAGQVVAATDMSMMLPALAAVLAGSVFGDHCSPISDTTILSSTGAGCNHMDHVITQLPYALLSALIAAIGFVVMGLTDNGMMGLAAVIVLLIIFALTTKKNKVPQGNMVTEKPNPGR</sequence>
<dbReference type="Pfam" id="PF03553">
    <property type="entry name" value="Na_H_antiporter"/>
    <property type="match status" value="1"/>
</dbReference>
<dbReference type="Proteomes" id="UP000287156">
    <property type="component" value="Unassembled WGS sequence"/>
</dbReference>
<protein>
    <submittedName>
        <fullName evidence="8">Na+/H+ antiporter NhaC family protein</fullName>
    </submittedName>
</protein>
<evidence type="ECO:0000256" key="4">
    <source>
        <dbReference type="ARBA" id="ARBA00022989"/>
    </source>
</evidence>
<feature type="transmembrane region" description="Helical" evidence="6">
    <location>
        <begin position="494"/>
        <end position="512"/>
    </location>
</feature>
<dbReference type="PANTHER" id="PTHR43478:SF1">
    <property type="entry name" value="NA+_H+ ANTIPORTER NHAC-LIKE C-TERMINAL DOMAIN-CONTAINING PROTEIN"/>
    <property type="match status" value="1"/>
</dbReference>
<evidence type="ECO:0000256" key="1">
    <source>
        <dbReference type="ARBA" id="ARBA00004651"/>
    </source>
</evidence>
<dbReference type="InterPro" id="IPR018461">
    <property type="entry name" value="Na/H_Antiport_NhaC-like_C"/>
</dbReference>
<proteinExistence type="predicted"/>
<feature type="transmembrane region" description="Helical" evidence="6">
    <location>
        <begin position="194"/>
        <end position="217"/>
    </location>
</feature>
<dbReference type="PANTHER" id="PTHR43478">
    <property type="entry name" value="NA+/H+ ANTIPORTER-RELATED"/>
    <property type="match status" value="1"/>
</dbReference>
<feature type="transmembrane region" description="Helical" evidence="6">
    <location>
        <begin position="68"/>
        <end position="89"/>
    </location>
</feature>
<feature type="transmembrane region" description="Helical" evidence="6">
    <location>
        <begin position="342"/>
        <end position="364"/>
    </location>
</feature>
<dbReference type="RefSeq" id="WP_126047833.1">
    <property type="nucleotide sequence ID" value="NZ_QYTV02000001.1"/>
</dbReference>
<evidence type="ECO:0000313" key="8">
    <source>
        <dbReference type="EMBL" id="RST77762.1"/>
    </source>
</evidence>
<keyword evidence="4 6" id="KW-1133">Transmembrane helix</keyword>
<feature type="transmembrane region" description="Helical" evidence="6">
    <location>
        <begin position="384"/>
        <end position="403"/>
    </location>
</feature>
<feature type="transmembrane region" description="Helical" evidence="6">
    <location>
        <begin position="471"/>
        <end position="488"/>
    </location>
</feature>
<keyword evidence="3 6" id="KW-0812">Transmembrane</keyword>
<keyword evidence="5 6" id="KW-0472">Membrane</keyword>
<evidence type="ECO:0000259" key="7">
    <source>
        <dbReference type="Pfam" id="PF03553"/>
    </source>
</evidence>
<feature type="transmembrane region" description="Helical" evidence="6">
    <location>
        <begin position="12"/>
        <end position="39"/>
    </location>
</feature>
<evidence type="ECO:0000256" key="3">
    <source>
        <dbReference type="ARBA" id="ARBA00022692"/>
    </source>
</evidence>
<dbReference type="GO" id="GO:0005886">
    <property type="term" value="C:plasma membrane"/>
    <property type="evidence" value="ECO:0007669"/>
    <property type="project" value="UniProtKB-SubCell"/>
</dbReference>
<feature type="domain" description="Na+/H+ antiporter NhaC-like C-terminal" evidence="7">
    <location>
        <begin position="160"/>
        <end position="490"/>
    </location>
</feature>
<feature type="transmembrane region" description="Helical" evidence="6">
    <location>
        <begin position="264"/>
        <end position="284"/>
    </location>
</feature>
<gene>
    <name evidence="8" type="ORF">D4T97_003975</name>
</gene>
<comment type="caution">
    <text evidence="8">The sequence shown here is derived from an EMBL/GenBank/DDBJ whole genome shotgun (WGS) entry which is preliminary data.</text>
</comment>
<comment type="subcellular location">
    <subcellularLocation>
        <location evidence="1">Cell membrane</location>
        <topology evidence="1">Multi-pass membrane protein</topology>
    </subcellularLocation>
</comment>
<feature type="transmembrane region" description="Helical" evidence="6">
    <location>
        <begin position="109"/>
        <end position="128"/>
    </location>
</feature>